<accession>A0A258DAP4</accession>
<evidence type="ECO:0000256" key="5">
    <source>
        <dbReference type="ARBA" id="ARBA00023237"/>
    </source>
</evidence>
<feature type="signal peptide" evidence="6">
    <location>
        <begin position="1"/>
        <end position="21"/>
    </location>
</feature>
<gene>
    <name evidence="7" type="ORF">B7Z12_05330</name>
</gene>
<keyword evidence="5" id="KW-0998">Cell outer membrane</keyword>
<keyword evidence="4" id="KW-0472">Membrane</keyword>
<dbReference type="GO" id="GO:0009279">
    <property type="term" value="C:cell outer membrane"/>
    <property type="evidence" value="ECO:0007669"/>
    <property type="project" value="UniProtKB-SubCell"/>
</dbReference>
<organism evidence="7 8">
    <name type="scientific">Caulobacter vibrioides</name>
    <name type="common">Caulobacter crescentus</name>
    <dbReference type="NCBI Taxonomy" id="155892"/>
    <lineage>
        <taxon>Bacteria</taxon>
        <taxon>Pseudomonadati</taxon>
        <taxon>Pseudomonadota</taxon>
        <taxon>Alphaproteobacteria</taxon>
        <taxon>Caulobacterales</taxon>
        <taxon>Caulobacteraceae</taxon>
        <taxon>Caulobacter</taxon>
    </lineage>
</organism>
<dbReference type="InterPro" id="IPR010583">
    <property type="entry name" value="MipA"/>
</dbReference>
<feature type="chain" id="PRO_5012717039" description="MipA/OmpV family protein" evidence="6">
    <location>
        <begin position="22"/>
        <end position="260"/>
    </location>
</feature>
<reference evidence="7 8" key="1">
    <citation type="submission" date="2017-03" db="EMBL/GenBank/DDBJ databases">
        <title>Lifting the veil on microbial sulfur biogeochemistry in mining wastewaters.</title>
        <authorList>
            <person name="Kantor R.S."/>
            <person name="Colenbrander Nelson T."/>
            <person name="Marshall S."/>
            <person name="Bennett D."/>
            <person name="Apte S."/>
            <person name="Camacho D."/>
            <person name="Thomas B.C."/>
            <person name="Warren L.A."/>
            <person name="Banfield J.F."/>
        </authorList>
    </citation>
    <scope>NUCLEOTIDE SEQUENCE [LARGE SCALE GENOMIC DNA]</scope>
    <source>
        <strain evidence="7">32-67-7</strain>
    </source>
</reference>
<dbReference type="PANTHER" id="PTHR38776:SF1">
    <property type="entry name" value="MLTA-INTERACTING PROTEIN-RELATED"/>
    <property type="match status" value="1"/>
</dbReference>
<evidence type="ECO:0000313" key="7">
    <source>
        <dbReference type="EMBL" id="OYX04839.1"/>
    </source>
</evidence>
<keyword evidence="3 6" id="KW-0732">Signal</keyword>
<dbReference type="Proteomes" id="UP000215616">
    <property type="component" value="Unassembled WGS sequence"/>
</dbReference>
<dbReference type="EMBL" id="NCDQ01000057">
    <property type="protein sequence ID" value="OYX04839.1"/>
    <property type="molecule type" value="Genomic_DNA"/>
</dbReference>
<dbReference type="PANTHER" id="PTHR38776">
    <property type="entry name" value="MLTA-INTERACTING PROTEIN-RELATED"/>
    <property type="match status" value="1"/>
</dbReference>
<evidence type="ECO:0000256" key="4">
    <source>
        <dbReference type="ARBA" id="ARBA00023136"/>
    </source>
</evidence>
<dbReference type="AlphaFoldDB" id="A0A258DAP4"/>
<protein>
    <recommendedName>
        <fullName evidence="9">MipA/OmpV family protein</fullName>
    </recommendedName>
</protein>
<comment type="similarity">
    <text evidence="2">Belongs to the MipA/OmpV family.</text>
</comment>
<evidence type="ECO:0008006" key="9">
    <source>
        <dbReference type="Google" id="ProtNLM"/>
    </source>
</evidence>
<sequence>MIRYCAIAACALILTPFAARAQEAEQPPERLLLLGAGVYATTNPYASAKKKTQTGALPLFVYQTQRFTADLSGLAVTAWSSDHFKLEGRVAPRFQLVDPKDTRDFSSLQRDAGVDLGGRLSAAAGPATLSLEYLRDVTDQAKGQEINLDLALSASPLEKLSVDVVAGVSWKDEKLATWLYGLRETEVGKLRAFEYGRTARAASGGVLVPSLGVQARYQVTDRLFVIAAAEVELFDNDITDSPLMAKDHASSGFVSVVRRF</sequence>
<proteinExistence type="inferred from homology"/>
<evidence type="ECO:0000256" key="2">
    <source>
        <dbReference type="ARBA" id="ARBA00005722"/>
    </source>
</evidence>
<comment type="subcellular location">
    <subcellularLocation>
        <location evidence="1">Cell outer membrane</location>
    </subcellularLocation>
</comment>
<comment type="caution">
    <text evidence="7">The sequence shown here is derived from an EMBL/GenBank/DDBJ whole genome shotgun (WGS) entry which is preliminary data.</text>
</comment>
<name>A0A258DAP4_CAUVI</name>
<evidence type="ECO:0000256" key="1">
    <source>
        <dbReference type="ARBA" id="ARBA00004442"/>
    </source>
</evidence>
<evidence type="ECO:0000256" key="3">
    <source>
        <dbReference type="ARBA" id="ARBA00022729"/>
    </source>
</evidence>
<evidence type="ECO:0000256" key="6">
    <source>
        <dbReference type="SAM" id="SignalP"/>
    </source>
</evidence>
<evidence type="ECO:0000313" key="8">
    <source>
        <dbReference type="Proteomes" id="UP000215616"/>
    </source>
</evidence>
<dbReference type="Pfam" id="PF06629">
    <property type="entry name" value="MipA"/>
    <property type="match status" value="1"/>
</dbReference>